<dbReference type="EMBL" id="GQ384386">
    <property type="protein sequence ID" value="ACU82449.1"/>
    <property type="molecule type" value="Genomic_DNA"/>
</dbReference>
<dbReference type="EMBL" id="GQ384380">
    <property type="protein sequence ID" value="ACU82443.1"/>
    <property type="molecule type" value="Genomic_DNA"/>
</dbReference>
<gene>
    <name evidence="3" type="primary">waxy</name>
</gene>
<evidence type="ECO:0000313" key="4">
    <source>
        <dbReference type="EMBL" id="ACU82443.1"/>
    </source>
</evidence>
<evidence type="ECO:0000256" key="1">
    <source>
        <dbReference type="SAM" id="MobiDB-lite"/>
    </source>
</evidence>
<dbReference type="EMBL" id="FJ804469">
    <property type="protein sequence ID" value="ACT52667.1"/>
    <property type="molecule type" value="Genomic_DNA"/>
</dbReference>
<reference evidence="2" key="2">
    <citation type="submission" date="2009-03" db="EMBL/GenBank/DDBJ databases">
        <title>Molecular characterization of waxy mutants induced by different mutagens from Japonica rice (Oryza sativa L.).</title>
        <authorList>
            <person name="Sohn S.-H."/>
            <person name="Rhee Y."/>
            <person name="Hwang D.-J."/>
            <person name="Lee S.-Y."/>
            <person name="Lee J.-R."/>
            <person name="SHin Y.-S."/>
            <person name="Jeung J.-U."/>
            <person name="Kim M.-K."/>
            <person name="Lee Y.-H."/>
        </authorList>
    </citation>
    <scope>NUCLEOTIDE SEQUENCE</scope>
</reference>
<reference evidence="3" key="1">
    <citation type="submission" date="2009-02" db="EMBL/GenBank/DDBJ databases">
        <title>Molecular characterization of waxy mutants induced by different mutagens from Japonica rice (Oryza sativa L.).</title>
        <authorList>
            <person name="Sohn S.-H."/>
            <person name="Rhee Y."/>
            <person name="Hwang D.-J."/>
            <person name="Lee S.-Y."/>
            <person name="Lee J.-R."/>
            <person name="Shin Y.-S."/>
            <person name="Kim M.-K."/>
            <person name="Lee Y.-H."/>
        </authorList>
    </citation>
    <scope>NUCLEOTIDE SEQUENCE</scope>
</reference>
<accession>C7B706</accession>
<dbReference type="EMBL" id="FJ794854">
    <property type="protein sequence ID" value="ACT65815.1"/>
    <property type="molecule type" value="Genomic_DNA"/>
</dbReference>
<dbReference type="EMBL" id="FJ828958">
    <property type="protein sequence ID" value="ACT52670.1"/>
    <property type="molecule type" value="Genomic_DNA"/>
</dbReference>
<evidence type="ECO:0000313" key="3">
    <source>
        <dbReference type="EMBL" id="ACT65815.1"/>
    </source>
</evidence>
<dbReference type="EMBL" id="GQ384385">
    <property type="protein sequence ID" value="ACU82448.1"/>
    <property type="molecule type" value="Genomic_DNA"/>
</dbReference>
<name>C7B706_ORYSJ</name>
<reference evidence="4" key="3">
    <citation type="submission" date="2009-07" db="EMBL/GenBank/DDBJ databases">
        <title>Molecular Characterization of Waxy Mutants Induced by Different Mutagens from Japonica Rice (Oryza sativa L.).</title>
        <authorList>
            <person name="Sohn S.-H."/>
            <person name="Rhee Y."/>
            <person name="Hwang D.-J."/>
            <person name="Lee S.-Y."/>
            <person name="Lee J.-R."/>
            <person name="Shin Y.-S."/>
            <person name="Kim M.-K."/>
            <person name="Lee Y.-H."/>
        </authorList>
    </citation>
    <scope>NUCLEOTIDE SEQUENCE</scope>
</reference>
<evidence type="ECO:0000313" key="2">
    <source>
        <dbReference type="EMBL" id="ACT52666.1"/>
    </source>
</evidence>
<sequence length="57" mass="5726">MSALTTSQLATSATGFGIADRSAPSSLLRHGFQGLKPTGSRASSPAAPPAATRRRSA</sequence>
<dbReference type="EMBL" id="FJ804468">
    <property type="protein sequence ID" value="ACT52666.1"/>
    <property type="molecule type" value="Genomic_DNA"/>
</dbReference>
<feature type="compositionally biased region" description="Low complexity" evidence="1">
    <location>
        <begin position="1"/>
        <end position="14"/>
    </location>
</feature>
<feature type="compositionally biased region" description="Low complexity" evidence="1">
    <location>
        <begin position="37"/>
        <end position="51"/>
    </location>
</feature>
<dbReference type="AlphaFoldDB" id="C7B706"/>
<feature type="region of interest" description="Disordered" evidence="1">
    <location>
        <begin position="1"/>
        <end position="57"/>
    </location>
</feature>
<proteinExistence type="predicted"/>
<organism evidence="3">
    <name type="scientific">Oryza sativa subsp. japonica</name>
    <name type="common">Rice</name>
    <dbReference type="NCBI Taxonomy" id="39947"/>
    <lineage>
        <taxon>Eukaryota</taxon>
        <taxon>Viridiplantae</taxon>
        <taxon>Streptophyta</taxon>
        <taxon>Embryophyta</taxon>
        <taxon>Tracheophyta</taxon>
        <taxon>Spermatophyta</taxon>
        <taxon>Magnoliopsida</taxon>
        <taxon>Liliopsida</taxon>
        <taxon>Poales</taxon>
        <taxon>Poaceae</taxon>
        <taxon>BOP clade</taxon>
        <taxon>Oryzoideae</taxon>
        <taxon>Oryzeae</taxon>
        <taxon>Oryzinae</taxon>
        <taxon>Oryza</taxon>
        <taxon>Oryza sativa</taxon>
    </lineage>
</organism>
<dbReference type="EMBL" id="GQ384381">
    <property type="protein sequence ID" value="ACU82444.1"/>
    <property type="molecule type" value="Genomic_DNA"/>
</dbReference>
<dbReference type="EMBL" id="GQ384382">
    <property type="protein sequence ID" value="ACU82445.1"/>
    <property type="molecule type" value="Genomic_DNA"/>
</dbReference>
<protein>
    <submittedName>
        <fullName evidence="3">Truncated granule-bound starch synthase</fullName>
    </submittedName>
</protein>